<keyword evidence="3" id="KW-1185">Reference proteome</keyword>
<reference evidence="2" key="1">
    <citation type="journal article" date="2014" name="Int. J. Syst. Evol. Microbiol.">
        <title>Complete genome of a new Firmicutes species belonging to the dominant human colonic microbiota ('Ruminococcus bicirculans') reveals two chromosomes and a selective capacity to utilize plant glucans.</title>
        <authorList>
            <consortium name="NISC Comparative Sequencing Program"/>
            <person name="Wegmann U."/>
            <person name="Louis P."/>
            <person name="Goesmann A."/>
            <person name="Henrissat B."/>
            <person name="Duncan S.H."/>
            <person name="Flint H.J."/>
        </authorList>
    </citation>
    <scope>NUCLEOTIDE SEQUENCE</scope>
    <source>
        <strain evidence="2">NBRC 108216</strain>
    </source>
</reference>
<proteinExistence type="predicted"/>
<organism evidence="2 3">
    <name type="scientific">Algimonas porphyrae</name>
    <dbReference type="NCBI Taxonomy" id="1128113"/>
    <lineage>
        <taxon>Bacteria</taxon>
        <taxon>Pseudomonadati</taxon>
        <taxon>Pseudomonadota</taxon>
        <taxon>Alphaproteobacteria</taxon>
        <taxon>Maricaulales</taxon>
        <taxon>Robiginitomaculaceae</taxon>
        <taxon>Algimonas</taxon>
    </lineage>
</organism>
<evidence type="ECO:0000313" key="2">
    <source>
        <dbReference type="EMBL" id="GLQ21212.1"/>
    </source>
</evidence>
<protein>
    <submittedName>
        <fullName evidence="2">Uncharacterized protein</fullName>
    </submittedName>
</protein>
<evidence type="ECO:0000313" key="3">
    <source>
        <dbReference type="Proteomes" id="UP001161390"/>
    </source>
</evidence>
<accession>A0ABQ5V2M0</accession>
<reference evidence="2" key="2">
    <citation type="submission" date="2023-01" db="EMBL/GenBank/DDBJ databases">
        <title>Draft genome sequence of Algimonas porphyrae strain NBRC 108216.</title>
        <authorList>
            <person name="Sun Q."/>
            <person name="Mori K."/>
        </authorList>
    </citation>
    <scope>NUCLEOTIDE SEQUENCE</scope>
    <source>
        <strain evidence="2">NBRC 108216</strain>
    </source>
</reference>
<sequence length="86" mass="9371">MAAATRREICTSCGGLGHGMTQGLLSDRIASHCKAHDLPLARDPDAVAAWPQVGAGYYRKPDWLRDPPWRSGGQSGGQRRREAAIW</sequence>
<evidence type="ECO:0000256" key="1">
    <source>
        <dbReference type="SAM" id="MobiDB-lite"/>
    </source>
</evidence>
<dbReference type="Proteomes" id="UP001161390">
    <property type="component" value="Unassembled WGS sequence"/>
</dbReference>
<name>A0ABQ5V2M0_9PROT</name>
<feature type="region of interest" description="Disordered" evidence="1">
    <location>
        <begin position="67"/>
        <end position="86"/>
    </location>
</feature>
<dbReference type="RefSeq" id="WP_284372538.1">
    <property type="nucleotide sequence ID" value="NZ_BSNJ01000004.1"/>
</dbReference>
<comment type="caution">
    <text evidence="2">The sequence shown here is derived from an EMBL/GenBank/DDBJ whole genome shotgun (WGS) entry which is preliminary data.</text>
</comment>
<dbReference type="EMBL" id="BSNJ01000004">
    <property type="protein sequence ID" value="GLQ21212.1"/>
    <property type="molecule type" value="Genomic_DNA"/>
</dbReference>
<gene>
    <name evidence="2" type="ORF">GCM10007854_21670</name>
</gene>